<dbReference type="PANTHER" id="PTHR15546">
    <property type="entry name" value="BROMODOMAIN ADJACENT TO ZINC FINGER DOMAIN, 2A"/>
    <property type="match status" value="1"/>
</dbReference>
<comment type="subcellular location">
    <subcellularLocation>
        <location evidence="1 3">Nucleus</location>
    </subcellularLocation>
</comment>
<feature type="region of interest" description="Disordered" evidence="5">
    <location>
        <begin position="1"/>
        <end position="37"/>
    </location>
</feature>
<protein>
    <recommendedName>
        <fullName evidence="10">DDT domain-containing protein</fullName>
    </recommendedName>
</protein>
<evidence type="ECO:0000256" key="5">
    <source>
        <dbReference type="SAM" id="MobiDB-lite"/>
    </source>
</evidence>
<reference evidence="8" key="1">
    <citation type="journal article" date="2023" name="bioRxiv">
        <title>Improved chromosome-level genome assembly for marigold (Tagetes erecta).</title>
        <authorList>
            <person name="Jiang F."/>
            <person name="Yuan L."/>
            <person name="Wang S."/>
            <person name="Wang H."/>
            <person name="Xu D."/>
            <person name="Wang A."/>
            <person name="Fan W."/>
        </authorList>
    </citation>
    <scope>NUCLEOTIDE SEQUENCE</scope>
    <source>
        <strain evidence="8">WSJ</strain>
        <tissue evidence="8">Leaf</tissue>
    </source>
</reference>
<evidence type="ECO:0000256" key="2">
    <source>
        <dbReference type="ARBA" id="ARBA00023242"/>
    </source>
</evidence>
<dbReference type="InterPro" id="IPR053271">
    <property type="entry name" value="DDT_domain"/>
</dbReference>
<evidence type="ECO:0000313" key="8">
    <source>
        <dbReference type="EMBL" id="KAK1439538.1"/>
    </source>
</evidence>
<comment type="caution">
    <text evidence="8">The sequence shown here is derived from an EMBL/GenBank/DDBJ whole genome shotgun (WGS) entry which is preliminary data.</text>
</comment>
<evidence type="ECO:0000259" key="7">
    <source>
        <dbReference type="PROSITE" id="PS51136"/>
    </source>
</evidence>
<accession>A0AAD8LHB2</accession>
<dbReference type="EMBL" id="JAUHHV010000001">
    <property type="protein sequence ID" value="KAK1439538.1"/>
    <property type="molecule type" value="Genomic_DNA"/>
</dbReference>
<dbReference type="AlphaFoldDB" id="A0AAD8LHB2"/>
<feature type="domain" description="DDT" evidence="6">
    <location>
        <begin position="377"/>
        <end position="438"/>
    </location>
</feature>
<sequence>MNQFTPHISTLTPPKPTNTNTSAPKQPSYPPSSSKAETILSPHPLKIRFIFGSREQGKKKSQERLVPRAIGDATTRNAQLLHLFFINFFFQISAEMPLLKRKPFSVLETPDDLKPEEMVFQIRFTKEIFRDYLEYLKRINLYRQRVWTCKSTGKSNLTYEEALVSEKQANEKVQQFPKELMEPVLRDVQFSMLSLRDLVTSIAAKLRERLLEGTEIYGRKNNRIYPCKIVKIIDEEVEKTQYQVAWLDKDKKVTENAVVSGDDLIKKKLPVSRDVLKSFIRESTYRSAPWVLHDKLALKYGISTNLPEELRDKISPKRKISKEANNGKRKRKKLSNDADIDDVPIKYPIDDLMVRPAADDPIFVPRPPPTRDFKVPMECVGDLLMIWDFCSSYSKLLNLSPFSLDDFEKAICYKDSNIVLIVESYSALLRLLIKDDGDYFIALQKKKRKLKISLVTWADYMCDFLELVGNEELCSHISTIKRGHYGILDINAKVAIFAQLVGEALSCNIMREKLDEYIEERKALAAERRGEALEQGRKRRERIETAKAALNGIEHNGDAAKKSAERKHISENSGKKLGKASEKDANKVKVDTVASIKDPIAKGSKKLMDVDKNKADDTANVEQRKEYLEREMEKRFIRTNPLGKDRNYNRYWYFRKDARIFVESCDHKQWGYYATKPELDALIGSLNEKGEREKALKKQLEKRYNKISAEMQKKTKEAHRIQMEEEAALRRSSRVRAPPRDNPARAFLKYVNKLKED</sequence>
<keyword evidence="9" id="KW-1185">Reference proteome</keyword>
<dbReference type="GO" id="GO:0000785">
    <property type="term" value="C:chromatin"/>
    <property type="evidence" value="ECO:0007669"/>
    <property type="project" value="UniProtKB-ARBA"/>
</dbReference>
<dbReference type="PANTHER" id="PTHR15546:SF2">
    <property type="entry name" value="DDT DOMAIN-CONTAINING PROTEIN DDB_G0282237"/>
    <property type="match status" value="1"/>
</dbReference>
<dbReference type="GO" id="GO:0005634">
    <property type="term" value="C:nucleus"/>
    <property type="evidence" value="ECO:0007669"/>
    <property type="project" value="UniProtKB-SubCell"/>
</dbReference>
<evidence type="ECO:0000256" key="4">
    <source>
        <dbReference type="SAM" id="Coils"/>
    </source>
</evidence>
<feature type="compositionally biased region" description="Low complexity" evidence="5">
    <location>
        <begin position="9"/>
        <end position="36"/>
    </location>
</feature>
<evidence type="ECO:0000313" key="9">
    <source>
        <dbReference type="Proteomes" id="UP001229421"/>
    </source>
</evidence>
<dbReference type="InterPro" id="IPR028941">
    <property type="entry name" value="WHIM2_dom"/>
</dbReference>
<evidence type="ECO:0000259" key="6">
    <source>
        <dbReference type="PROSITE" id="PS50827"/>
    </source>
</evidence>
<organism evidence="8 9">
    <name type="scientific">Tagetes erecta</name>
    <name type="common">African marigold</name>
    <dbReference type="NCBI Taxonomy" id="13708"/>
    <lineage>
        <taxon>Eukaryota</taxon>
        <taxon>Viridiplantae</taxon>
        <taxon>Streptophyta</taxon>
        <taxon>Embryophyta</taxon>
        <taxon>Tracheophyta</taxon>
        <taxon>Spermatophyta</taxon>
        <taxon>Magnoliopsida</taxon>
        <taxon>eudicotyledons</taxon>
        <taxon>Gunneridae</taxon>
        <taxon>Pentapetalae</taxon>
        <taxon>asterids</taxon>
        <taxon>campanulids</taxon>
        <taxon>Asterales</taxon>
        <taxon>Asteraceae</taxon>
        <taxon>Asteroideae</taxon>
        <taxon>Heliantheae alliance</taxon>
        <taxon>Tageteae</taxon>
        <taxon>Tagetes</taxon>
    </lineage>
</organism>
<evidence type="ECO:0000256" key="1">
    <source>
        <dbReference type="ARBA" id="ARBA00004123"/>
    </source>
</evidence>
<dbReference type="Pfam" id="PF10537">
    <property type="entry name" value="WAC_Acf1_DNA_bd"/>
    <property type="match status" value="1"/>
</dbReference>
<dbReference type="Pfam" id="PF15613">
    <property type="entry name" value="WSD"/>
    <property type="match status" value="1"/>
</dbReference>
<dbReference type="InterPro" id="IPR013136">
    <property type="entry name" value="WSTF_Acf1_Cbp146"/>
</dbReference>
<feature type="region of interest" description="Disordered" evidence="5">
    <location>
        <begin position="556"/>
        <end position="584"/>
    </location>
</feature>
<dbReference type="PROSITE" id="PS50827">
    <property type="entry name" value="DDT"/>
    <property type="match status" value="1"/>
</dbReference>
<dbReference type="Pfam" id="PF02791">
    <property type="entry name" value="DDT"/>
    <property type="match status" value="1"/>
</dbReference>
<dbReference type="Proteomes" id="UP001229421">
    <property type="component" value="Unassembled WGS sequence"/>
</dbReference>
<name>A0AAD8LHB2_TARER</name>
<dbReference type="SMART" id="SM00571">
    <property type="entry name" value="DDT"/>
    <property type="match status" value="1"/>
</dbReference>
<feature type="coiled-coil region" evidence="4">
    <location>
        <begin position="683"/>
        <end position="717"/>
    </location>
</feature>
<keyword evidence="2 3" id="KW-0539">Nucleus</keyword>
<feature type="domain" description="WAC" evidence="7">
    <location>
        <begin position="117"/>
        <end position="222"/>
    </location>
</feature>
<keyword evidence="4" id="KW-0175">Coiled coil</keyword>
<gene>
    <name evidence="8" type="ORF">QVD17_05358</name>
</gene>
<evidence type="ECO:0000256" key="3">
    <source>
        <dbReference type="PROSITE-ProRule" id="PRU00475"/>
    </source>
</evidence>
<proteinExistence type="predicted"/>
<dbReference type="PROSITE" id="PS51136">
    <property type="entry name" value="WAC"/>
    <property type="match status" value="1"/>
</dbReference>
<dbReference type="InterPro" id="IPR018501">
    <property type="entry name" value="DDT_dom"/>
</dbReference>
<evidence type="ECO:0008006" key="10">
    <source>
        <dbReference type="Google" id="ProtNLM"/>
    </source>
</evidence>